<keyword evidence="2" id="KW-0812">Transmembrane</keyword>
<reference evidence="3" key="1">
    <citation type="submission" date="2022-08" db="UniProtKB">
        <authorList>
            <consortium name="EnsemblMetazoa"/>
        </authorList>
    </citation>
    <scope>IDENTIFICATION</scope>
    <source>
        <strain evidence="3">05x7-T-G4-1.051#20</strain>
    </source>
</reference>
<protein>
    <submittedName>
        <fullName evidence="3">Uncharacterized protein</fullName>
    </submittedName>
</protein>
<dbReference type="AlphaFoldDB" id="A0A8W8IFH6"/>
<evidence type="ECO:0000313" key="4">
    <source>
        <dbReference type="Proteomes" id="UP000005408"/>
    </source>
</evidence>
<feature type="compositionally biased region" description="Basic and acidic residues" evidence="1">
    <location>
        <begin position="295"/>
        <end position="304"/>
    </location>
</feature>
<sequence>MDFRKLDGYKFPVYTTTFCPRIKTEWTERSSALNCNKSNGYMCLPNDRFDELLEFCYREPVERIQKGFCLYLVKKVSLVHSYSCSRFTQGCHDHAFFSNEIYKYPACISIGNGCFLAEPSCKSKTSLQHPQLDNRPINDDNDAQLVAIVLGISIPLFILSLLFAYYIKRKYQLCRTNGDVERPGGEKLTKSNNEAREITQSKEEIHREEEFEPLLGGRKPDKKSTDSLEMEEINPKSQIRRNSKSHEGQLPETSLKEDKATKVQEYKLCRTNGDVERPGGEKLKKSNNEAIDITQSKEEIHREEEFEPLLGDGKPDKKSTDSLEMEEINPKSQIRRNSKSHEGQLPTTSLKEDKATKVQGIDANHKSKVVNCKMYLYSQL</sequence>
<evidence type="ECO:0000313" key="3">
    <source>
        <dbReference type="EnsemblMetazoa" id="G13999.1:cds"/>
    </source>
</evidence>
<feature type="compositionally biased region" description="Basic and acidic residues" evidence="1">
    <location>
        <begin position="244"/>
        <end position="287"/>
    </location>
</feature>
<dbReference type="Proteomes" id="UP000005408">
    <property type="component" value="Unassembled WGS sequence"/>
</dbReference>
<name>A0A8W8IFH6_MAGGI</name>
<organism evidence="3 4">
    <name type="scientific">Magallana gigas</name>
    <name type="common">Pacific oyster</name>
    <name type="synonym">Crassostrea gigas</name>
    <dbReference type="NCBI Taxonomy" id="29159"/>
    <lineage>
        <taxon>Eukaryota</taxon>
        <taxon>Metazoa</taxon>
        <taxon>Spiralia</taxon>
        <taxon>Lophotrochozoa</taxon>
        <taxon>Mollusca</taxon>
        <taxon>Bivalvia</taxon>
        <taxon>Autobranchia</taxon>
        <taxon>Pteriomorphia</taxon>
        <taxon>Ostreida</taxon>
        <taxon>Ostreoidea</taxon>
        <taxon>Ostreidae</taxon>
        <taxon>Magallana</taxon>
    </lineage>
</organism>
<dbReference type="EnsemblMetazoa" id="G13999.1">
    <property type="protein sequence ID" value="G13999.1:cds"/>
    <property type="gene ID" value="G13999"/>
</dbReference>
<proteinExistence type="predicted"/>
<evidence type="ECO:0000256" key="2">
    <source>
        <dbReference type="SAM" id="Phobius"/>
    </source>
</evidence>
<keyword evidence="2" id="KW-0472">Membrane</keyword>
<keyword evidence="2" id="KW-1133">Transmembrane helix</keyword>
<evidence type="ECO:0000256" key="1">
    <source>
        <dbReference type="SAM" id="MobiDB-lite"/>
    </source>
</evidence>
<accession>A0A8W8IFH6</accession>
<feature type="transmembrane region" description="Helical" evidence="2">
    <location>
        <begin position="145"/>
        <end position="167"/>
    </location>
</feature>
<feature type="compositionally biased region" description="Basic and acidic residues" evidence="1">
    <location>
        <begin position="181"/>
        <end position="209"/>
    </location>
</feature>
<feature type="region of interest" description="Disordered" evidence="1">
    <location>
        <begin position="181"/>
        <end position="352"/>
    </location>
</feature>
<keyword evidence="4" id="KW-1185">Reference proteome</keyword>